<dbReference type="InterPro" id="IPR001752">
    <property type="entry name" value="Kinesin_motor_dom"/>
</dbReference>
<evidence type="ECO:0000313" key="14">
    <source>
        <dbReference type="Proteomes" id="UP000824469"/>
    </source>
</evidence>
<evidence type="ECO:0000256" key="7">
    <source>
        <dbReference type="ARBA" id="ARBA00023212"/>
    </source>
</evidence>
<feature type="region of interest" description="Disordered" evidence="11">
    <location>
        <begin position="495"/>
        <end position="520"/>
    </location>
</feature>
<keyword evidence="5 9" id="KW-0067">ATP-binding</keyword>
<reference evidence="13 14" key="1">
    <citation type="journal article" date="2021" name="Nat. Plants">
        <title>The Taxus genome provides insights into paclitaxel biosynthesis.</title>
        <authorList>
            <person name="Xiong X."/>
            <person name="Gou J."/>
            <person name="Liao Q."/>
            <person name="Li Y."/>
            <person name="Zhou Q."/>
            <person name="Bi G."/>
            <person name="Li C."/>
            <person name="Du R."/>
            <person name="Wang X."/>
            <person name="Sun T."/>
            <person name="Guo L."/>
            <person name="Liang H."/>
            <person name="Lu P."/>
            <person name="Wu Y."/>
            <person name="Zhang Z."/>
            <person name="Ro D.K."/>
            <person name="Shang Y."/>
            <person name="Huang S."/>
            <person name="Yan J."/>
        </authorList>
    </citation>
    <scope>NUCLEOTIDE SEQUENCE [LARGE SCALE GENOMIC DNA]</scope>
    <source>
        <strain evidence="13">Ta-2019</strain>
    </source>
</reference>
<keyword evidence="14" id="KW-1185">Reference proteome</keyword>
<gene>
    <name evidence="13" type="ORF">KI387_001163</name>
</gene>
<dbReference type="GO" id="GO:0007019">
    <property type="term" value="P:microtubule depolymerization"/>
    <property type="evidence" value="ECO:0007669"/>
    <property type="project" value="TreeGrafter"/>
</dbReference>
<evidence type="ECO:0000256" key="3">
    <source>
        <dbReference type="ARBA" id="ARBA00022701"/>
    </source>
</evidence>
<keyword evidence="4 9" id="KW-0547">Nucleotide-binding</keyword>
<evidence type="ECO:0000259" key="12">
    <source>
        <dbReference type="PROSITE" id="PS50067"/>
    </source>
</evidence>
<dbReference type="GO" id="GO:0003777">
    <property type="term" value="F:microtubule motor activity"/>
    <property type="evidence" value="ECO:0007669"/>
    <property type="project" value="InterPro"/>
</dbReference>
<evidence type="ECO:0000256" key="2">
    <source>
        <dbReference type="ARBA" id="ARBA00022490"/>
    </source>
</evidence>
<dbReference type="CDD" id="cd01367">
    <property type="entry name" value="KISc_KIF2_like"/>
    <property type="match status" value="1"/>
</dbReference>
<name>A0AA38GZ11_TAXCH</name>
<evidence type="ECO:0000256" key="1">
    <source>
        <dbReference type="ARBA" id="ARBA00004245"/>
    </source>
</evidence>
<dbReference type="PANTHER" id="PTHR47971">
    <property type="entry name" value="KINESIN-RELATED PROTEIN 6"/>
    <property type="match status" value="1"/>
</dbReference>
<dbReference type="EMBL" id="JAHRHJ020000001">
    <property type="protein sequence ID" value="KAH9329055.1"/>
    <property type="molecule type" value="Genomic_DNA"/>
</dbReference>
<dbReference type="Proteomes" id="UP000824469">
    <property type="component" value="Unassembled WGS sequence"/>
</dbReference>
<protein>
    <recommendedName>
        <fullName evidence="10">Kinesin-like protein</fullName>
    </recommendedName>
</protein>
<dbReference type="SMART" id="SM00129">
    <property type="entry name" value="KISc"/>
    <property type="match status" value="1"/>
</dbReference>
<feature type="binding site" evidence="9">
    <location>
        <begin position="224"/>
        <end position="231"/>
    </location>
    <ligand>
        <name>ATP</name>
        <dbReference type="ChEBI" id="CHEBI:30616"/>
    </ligand>
</feature>
<dbReference type="GO" id="GO:0005874">
    <property type="term" value="C:microtubule"/>
    <property type="evidence" value="ECO:0007669"/>
    <property type="project" value="UniProtKB-KW"/>
</dbReference>
<evidence type="ECO:0000256" key="5">
    <source>
        <dbReference type="ARBA" id="ARBA00022840"/>
    </source>
</evidence>
<dbReference type="Gene3D" id="3.40.850.10">
    <property type="entry name" value="Kinesin motor domain"/>
    <property type="match status" value="1"/>
</dbReference>
<keyword evidence="6 9" id="KW-0505">Motor protein</keyword>
<proteinExistence type="inferred from homology"/>
<dbReference type="PANTHER" id="PTHR47971:SF8">
    <property type="entry name" value="KINESIN-LIKE PROTEIN"/>
    <property type="match status" value="1"/>
</dbReference>
<dbReference type="GO" id="GO:0008017">
    <property type="term" value="F:microtubule binding"/>
    <property type="evidence" value="ECO:0007669"/>
    <property type="project" value="InterPro"/>
</dbReference>
<dbReference type="PRINTS" id="PR00380">
    <property type="entry name" value="KINESINHEAVY"/>
</dbReference>
<feature type="region of interest" description="Disordered" evidence="11">
    <location>
        <begin position="584"/>
        <end position="617"/>
    </location>
</feature>
<evidence type="ECO:0000256" key="6">
    <source>
        <dbReference type="ARBA" id="ARBA00023175"/>
    </source>
</evidence>
<dbReference type="InterPro" id="IPR036961">
    <property type="entry name" value="Kinesin_motor_dom_sf"/>
</dbReference>
<evidence type="ECO:0000256" key="8">
    <source>
        <dbReference type="ARBA" id="ARBA00061030"/>
    </source>
</evidence>
<comment type="similarity">
    <text evidence="8">Belongs to the TRAFAC class myosin-kinesin ATPase superfamily. Kinesin family. KIN-13 subfamily.</text>
</comment>
<evidence type="ECO:0000256" key="4">
    <source>
        <dbReference type="ARBA" id="ARBA00022741"/>
    </source>
</evidence>
<comment type="caution">
    <text evidence="13">The sequence shown here is derived from an EMBL/GenBank/DDBJ whole genome shotgun (WGS) entry which is preliminary data.</text>
</comment>
<dbReference type="OMA" id="DEITNTY"/>
<comment type="subcellular location">
    <subcellularLocation>
        <location evidence="1">Cytoplasm</location>
        <location evidence="1">Cytoskeleton</location>
    </subcellularLocation>
</comment>
<evidence type="ECO:0000256" key="10">
    <source>
        <dbReference type="RuleBase" id="RU000394"/>
    </source>
</evidence>
<evidence type="ECO:0000256" key="9">
    <source>
        <dbReference type="PROSITE-ProRule" id="PRU00283"/>
    </source>
</evidence>
<dbReference type="Pfam" id="PF00225">
    <property type="entry name" value="Kinesin"/>
    <property type="match status" value="1"/>
</dbReference>
<dbReference type="GO" id="GO:0005524">
    <property type="term" value="F:ATP binding"/>
    <property type="evidence" value="ECO:0007669"/>
    <property type="project" value="UniProtKB-UniRule"/>
</dbReference>
<keyword evidence="3 10" id="KW-0493">Microtubule</keyword>
<evidence type="ECO:0000256" key="11">
    <source>
        <dbReference type="SAM" id="MobiDB-lite"/>
    </source>
</evidence>
<keyword evidence="7" id="KW-0206">Cytoskeleton</keyword>
<dbReference type="FunFam" id="3.40.850.10:FF:000012">
    <property type="entry name" value="Kinesin-like protein"/>
    <property type="match status" value="1"/>
</dbReference>
<evidence type="ECO:0000313" key="13">
    <source>
        <dbReference type="EMBL" id="KAH9329055.1"/>
    </source>
</evidence>
<dbReference type="InterPro" id="IPR027417">
    <property type="entry name" value="P-loop_NTPase"/>
</dbReference>
<keyword evidence="2" id="KW-0963">Cytoplasm</keyword>
<dbReference type="PROSITE" id="PS50067">
    <property type="entry name" value="KINESIN_MOTOR_2"/>
    <property type="match status" value="1"/>
</dbReference>
<organism evidence="13 14">
    <name type="scientific">Taxus chinensis</name>
    <name type="common">Chinese yew</name>
    <name type="synonym">Taxus wallichiana var. chinensis</name>
    <dbReference type="NCBI Taxonomy" id="29808"/>
    <lineage>
        <taxon>Eukaryota</taxon>
        <taxon>Viridiplantae</taxon>
        <taxon>Streptophyta</taxon>
        <taxon>Embryophyta</taxon>
        <taxon>Tracheophyta</taxon>
        <taxon>Spermatophyta</taxon>
        <taxon>Pinopsida</taxon>
        <taxon>Pinidae</taxon>
        <taxon>Conifers II</taxon>
        <taxon>Cupressales</taxon>
        <taxon>Taxaceae</taxon>
        <taxon>Taxus</taxon>
    </lineage>
</organism>
<feature type="domain" description="Kinesin motor" evidence="12">
    <location>
        <begin position="134"/>
        <end position="459"/>
    </location>
</feature>
<dbReference type="AlphaFoldDB" id="A0AA38GZ11"/>
<dbReference type="GO" id="GO:1903338">
    <property type="term" value="P:regulation of cell wall organization or biogenesis"/>
    <property type="evidence" value="ECO:0007669"/>
    <property type="project" value="UniProtKB-ARBA"/>
</dbReference>
<sequence length="707" mass="78515">GYGGQMLDKKKKIYMILKNMNFGGDPGSNPVTPMPQSSTGLVAMDRFLIPKLRGEFGAGLMDSHAMDDSELFNEHAGSEPFEASPFIPMVERGYENDFDTAVVGKHQKSPSETLFMSASMVERENGGKDGNLAKIKVVVRKRPLNKKEIAKKEEDIITVNDTSCLTVHEPKLKVDLTAYVEKHDFVFDSILDAHVTNDEVYRATVEPIVPTIFQRTKATCFAYGQTGNGKTFTMQPLPLRASGDILKLMSQPYYRDQGFRLWLSFFEIYGGKLYDLLSDRRKLCMREDGRQQVCIVGLQEFEVSDVQIVKEYIEKGSGSRSTGSTGANEESSRSHAILQLVIKKHGDGKETKGGKTIGKLSFIDLAGSERGADTTDNDRQTRMEGAEINKSLLALKECIRALDNDQIHIPFRGSKLTEVLRDSFVGNSRTVMISCISPNTGSCEHTLNTLRYADRVKGLSKSSSSRKDQNAVGVAAPLKDTTSISTNISPNLYQGHARDFSDNGEIASADNNRRPVDSMPYYNQVDDLDRHSSSLSSSFSFTNNQESGFSSTVDKDRVYMREGNIGSGTSRISVPAAQNSFDLSEEDKAQKVSPTHRKVTVSKEEKPEKQMTWASKGDSKPDVFTAVKKHQQQYKDDYASNNTSLRLKEGAQTEYDSDINAILQVYNSTSQLSMNIVFLTPFCLCNILWFLSDITVVYGRTVKAESA</sequence>
<dbReference type="GO" id="GO:0007018">
    <property type="term" value="P:microtubule-based movement"/>
    <property type="evidence" value="ECO:0007669"/>
    <property type="project" value="InterPro"/>
</dbReference>
<accession>A0AA38GZ11</accession>
<dbReference type="InterPro" id="IPR027640">
    <property type="entry name" value="Kinesin-like_fam"/>
</dbReference>
<dbReference type="InterPro" id="IPR019821">
    <property type="entry name" value="Kinesin_motor_CS"/>
</dbReference>
<feature type="non-terminal residue" evidence="13">
    <location>
        <position position="1"/>
    </location>
</feature>
<dbReference type="PROSITE" id="PS00411">
    <property type="entry name" value="KINESIN_MOTOR_1"/>
    <property type="match status" value="1"/>
</dbReference>
<dbReference type="SUPFAM" id="SSF52540">
    <property type="entry name" value="P-loop containing nucleoside triphosphate hydrolases"/>
    <property type="match status" value="1"/>
</dbReference>